<name>I7LTM4_TETTS</name>
<dbReference type="Proteomes" id="UP000009168">
    <property type="component" value="Unassembled WGS sequence"/>
</dbReference>
<dbReference type="RefSeq" id="XP_001033176.2">
    <property type="nucleotide sequence ID" value="XM_001033176.2"/>
</dbReference>
<dbReference type="KEGG" id="tet:TTHERM_00442630"/>
<evidence type="ECO:0000256" key="1">
    <source>
        <dbReference type="SAM" id="Phobius"/>
    </source>
</evidence>
<keyword evidence="3" id="KW-1185">Reference proteome</keyword>
<dbReference type="InParanoid" id="I7LTM4"/>
<proteinExistence type="predicted"/>
<evidence type="ECO:0000313" key="2">
    <source>
        <dbReference type="EMBL" id="EAR85513.2"/>
    </source>
</evidence>
<feature type="transmembrane region" description="Helical" evidence="1">
    <location>
        <begin position="108"/>
        <end position="123"/>
    </location>
</feature>
<keyword evidence="1" id="KW-0472">Membrane</keyword>
<protein>
    <submittedName>
        <fullName evidence="2">Transmembrane protein, putative</fullName>
    </submittedName>
</protein>
<feature type="transmembrane region" description="Helical" evidence="1">
    <location>
        <begin position="31"/>
        <end position="49"/>
    </location>
</feature>
<evidence type="ECO:0000313" key="3">
    <source>
        <dbReference type="Proteomes" id="UP000009168"/>
    </source>
</evidence>
<dbReference type="EMBL" id="GG662665">
    <property type="protein sequence ID" value="EAR85513.2"/>
    <property type="molecule type" value="Genomic_DNA"/>
</dbReference>
<keyword evidence="1" id="KW-1133">Transmembrane helix</keyword>
<dbReference type="AlphaFoldDB" id="I7LTM4"/>
<organism evidence="2 3">
    <name type="scientific">Tetrahymena thermophila (strain SB210)</name>
    <dbReference type="NCBI Taxonomy" id="312017"/>
    <lineage>
        <taxon>Eukaryota</taxon>
        <taxon>Sar</taxon>
        <taxon>Alveolata</taxon>
        <taxon>Ciliophora</taxon>
        <taxon>Intramacronucleata</taxon>
        <taxon>Oligohymenophorea</taxon>
        <taxon>Hymenostomatida</taxon>
        <taxon>Tetrahymenina</taxon>
        <taxon>Tetrahymenidae</taxon>
        <taxon>Tetrahymena</taxon>
    </lineage>
</organism>
<sequence>MINKINIFSLRFKNQKRQNEYVLDSCIEKQVYLVMLFFFSIAFVLIQVSQGNPDYKIYFVPPLFIVSFFSCRFFKKHSDYVDCFVNVLQMFLITEVVQKNENENKDRVIYFFLGQFAIILFFVQRGNNFLLNLITLVCTYFVVYLYISNAPTFDLMGLAFAILVVGQNYAYAFFKRQSYLHKSYFKEILQLDFPSNIFLTQYDKVTCRLVLQDCNKLAQKRFKLDQGDQEGFSEFLKRIKVQQRRKSRSYIENNNNVLQKEANLKEYLITKYIRLNQEFNQYKKTNCMRMFNCFKKSQLYESNLQNFIHGIDKTGLDQINNFERNVLNNENLFGYYYKKQDDQTYSKSFKIHLQLIDFYKEPSIAIFFEDETVQDDLIDVKLKKKKQKQLVISALNQVRQKISSLLVLFKDHTDNYILKQTKQLSILLLNQTFNLFDYIYLKEKKKLLQKQQQIQIQNADESSYKDQYQTQNKYQLILNLSEFPLKSLLNELRSVNPSIEILFSDFGDDTKSEINNQQQNNQGNEQDFVIFNDYKRVLQVLLSLTFQENIQLIIRLFKENLYSGIEFIFNYGSQEQNEKITEQNFQDTAQNQNINQGLDLCLNKNQTDKRLKEIDLYVIKIIVRDIGPNSLFIDKLNNQVSFKIFSDIRVLQFDDEAKIAKSSQHNINIKKEKQNNITKNSSFKSIAQLSIHNSSFCKTEVKQNSEYPQLILSPPYKNLQNNQQTAQSPRFSFKSDLKGQFMQNARRSAYSRTLPPSQININNSEIQDQNNIQKLILKEKNDCETFLQSNQNIIQQNDVNIEPAKENGKNSPQGFSNNYFVTKMDEISQYTYDEGEDLPEIKMTKYLPNS</sequence>
<accession>I7LTM4</accession>
<gene>
    <name evidence="2" type="ORF">TTHERM_00442630</name>
</gene>
<reference evidence="3" key="1">
    <citation type="journal article" date="2006" name="PLoS Biol.">
        <title>Macronuclear genome sequence of the ciliate Tetrahymena thermophila, a model eukaryote.</title>
        <authorList>
            <person name="Eisen J.A."/>
            <person name="Coyne R.S."/>
            <person name="Wu M."/>
            <person name="Wu D."/>
            <person name="Thiagarajan M."/>
            <person name="Wortman J.R."/>
            <person name="Badger J.H."/>
            <person name="Ren Q."/>
            <person name="Amedeo P."/>
            <person name="Jones K.M."/>
            <person name="Tallon L.J."/>
            <person name="Delcher A.L."/>
            <person name="Salzberg S.L."/>
            <person name="Silva J.C."/>
            <person name="Haas B.J."/>
            <person name="Majoros W.H."/>
            <person name="Farzad M."/>
            <person name="Carlton J.M."/>
            <person name="Smith R.K. Jr."/>
            <person name="Garg J."/>
            <person name="Pearlman R.E."/>
            <person name="Karrer K.M."/>
            <person name="Sun L."/>
            <person name="Manning G."/>
            <person name="Elde N.C."/>
            <person name="Turkewitz A.P."/>
            <person name="Asai D.J."/>
            <person name="Wilkes D.E."/>
            <person name="Wang Y."/>
            <person name="Cai H."/>
            <person name="Collins K."/>
            <person name="Stewart B.A."/>
            <person name="Lee S.R."/>
            <person name="Wilamowska K."/>
            <person name="Weinberg Z."/>
            <person name="Ruzzo W.L."/>
            <person name="Wloga D."/>
            <person name="Gaertig J."/>
            <person name="Frankel J."/>
            <person name="Tsao C.-C."/>
            <person name="Gorovsky M.A."/>
            <person name="Keeling P.J."/>
            <person name="Waller R.F."/>
            <person name="Patron N.J."/>
            <person name="Cherry J.M."/>
            <person name="Stover N.A."/>
            <person name="Krieger C.J."/>
            <person name="del Toro C."/>
            <person name="Ryder H.F."/>
            <person name="Williamson S.C."/>
            <person name="Barbeau R.A."/>
            <person name="Hamilton E.P."/>
            <person name="Orias E."/>
        </authorList>
    </citation>
    <scope>NUCLEOTIDE SEQUENCE [LARGE SCALE GENOMIC DNA]</scope>
    <source>
        <strain evidence="3">SB210</strain>
    </source>
</reference>
<feature type="transmembrane region" description="Helical" evidence="1">
    <location>
        <begin position="55"/>
        <end position="74"/>
    </location>
</feature>
<feature type="transmembrane region" description="Helical" evidence="1">
    <location>
        <begin position="129"/>
        <end position="148"/>
    </location>
</feature>
<feature type="transmembrane region" description="Helical" evidence="1">
    <location>
        <begin position="155"/>
        <end position="174"/>
    </location>
</feature>
<dbReference type="GeneID" id="7837439"/>
<keyword evidence="1 2" id="KW-0812">Transmembrane</keyword>